<dbReference type="InterPro" id="IPR001568">
    <property type="entry name" value="RNase_T2-like"/>
</dbReference>
<dbReference type="AlphaFoldDB" id="A0A1Y1WNQ6"/>
<dbReference type="RefSeq" id="XP_040748216.1">
    <property type="nucleotide sequence ID" value="XM_040886380.1"/>
</dbReference>
<gene>
    <name evidence="8" type="ORF">DL89DRAFT_264797</name>
</gene>
<dbReference type="GO" id="GO:0005576">
    <property type="term" value="C:extracellular region"/>
    <property type="evidence" value="ECO:0007669"/>
    <property type="project" value="TreeGrafter"/>
</dbReference>
<dbReference type="EC" id="4.6.1.19" evidence="2"/>
<dbReference type="GO" id="GO:0006401">
    <property type="term" value="P:RNA catabolic process"/>
    <property type="evidence" value="ECO:0007669"/>
    <property type="project" value="TreeGrafter"/>
</dbReference>
<evidence type="ECO:0000256" key="6">
    <source>
        <dbReference type="SAM" id="MobiDB-lite"/>
    </source>
</evidence>
<feature type="compositionally biased region" description="Low complexity" evidence="6">
    <location>
        <begin position="41"/>
        <end position="104"/>
    </location>
</feature>
<dbReference type="EMBL" id="MCFD01000001">
    <property type="protein sequence ID" value="ORX75005.1"/>
    <property type="molecule type" value="Genomic_DNA"/>
</dbReference>
<dbReference type="PANTHER" id="PTHR11240">
    <property type="entry name" value="RIBONUCLEASE T2"/>
    <property type="match status" value="1"/>
</dbReference>
<dbReference type="InterPro" id="IPR033697">
    <property type="entry name" value="Ribonuclease_T2_eukaryotic"/>
</dbReference>
<comment type="caution">
    <text evidence="8">The sequence shown here is derived from an EMBL/GenBank/DDBJ whole genome shotgun (WGS) entry which is preliminary data.</text>
</comment>
<evidence type="ECO:0000256" key="3">
    <source>
        <dbReference type="ARBA" id="ARBA00023157"/>
    </source>
</evidence>
<evidence type="ECO:0000256" key="2">
    <source>
        <dbReference type="ARBA" id="ARBA00012571"/>
    </source>
</evidence>
<dbReference type="GeneID" id="63803028"/>
<organism evidence="8 9">
    <name type="scientific">Linderina pennispora</name>
    <dbReference type="NCBI Taxonomy" id="61395"/>
    <lineage>
        <taxon>Eukaryota</taxon>
        <taxon>Fungi</taxon>
        <taxon>Fungi incertae sedis</taxon>
        <taxon>Zoopagomycota</taxon>
        <taxon>Kickxellomycotina</taxon>
        <taxon>Kickxellomycetes</taxon>
        <taxon>Kickxellales</taxon>
        <taxon>Kickxellaceae</taxon>
        <taxon>Linderina</taxon>
    </lineage>
</organism>
<dbReference type="Gene3D" id="3.90.730.10">
    <property type="entry name" value="Ribonuclease T2-like"/>
    <property type="match status" value="1"/>
</dbReference>
<evidence type="ECO:0000313" key="8">
    <source>
        <dbReference type="EMBL" id="ORX75005.1"/>
    </source>
</evidence>
<dbReference type="SUPFAM" id="SSF55895">
    <property type="entry name" value="Ribonuclease Rh-like"/>
    <property type="match status" value="1"/>
</dbReference>
<keyword evidence="9" id="KW-1185">Reference proteome</keyword>
<dbReference type="Pfam" id="PF00445">
    <property type="entry name" value="Ribonuclease_T2"/>
    <property type="match status" value="1"/>
</dbReference>
<sequence>MRFASITFIACAVLIASPDIAMGASTGSKGSAVGSKGTTGKAKSSPAVKSKAPALPKSKAPVLPKSKSAPPTKSKSAAPTAPATKATASHMATSTSATPTSTNLTHDKCPTGVLSCSKQTKTTDHCCFEENGQYVLSQQWTKGLGTDDYFTMHGLWPNTCAGKLTPSAGCDSSRVYKKVEALIKPLKPALVTDMTKYWPSKGKPNDEFWGHEWSKHGTCVSTLRPQCYKSYSKNQDIVDYFTNAMNLHKKYDYAAALKKHSIVPDNTNLVKAADFKKAIHTEHGVNVVLKCKTNPATKVSELNEVWTYFSVQDLNTYIAAQPSSSDTCPTQFMYFKK</sequence>
<dbReference type="CDD" id="cd01061">
    <property type="entry name" value="RNase_T2_euk"/>
    <property type="match status" value="1"/>
</dbReference>
<dbReference type="PANTHER" id="PTHR11240:SF22">
    <property type="entry name" value="RIBONUCLEASE T2"/>
    <property type="match status" value="1"/>
</dbReference>
<feature type="active site" evidence="4">
    <location>
        <position position="153"/>
    </location>
</feature>
<protein>
    <recommendedName>
        <fullName evidence="2">ribonuclease T2</fullName>
        <ecNumber evidence="2">4.6.1.19</ecNumber>
    </recommendedName>
</protein>
<dbReference type="GO" id="GO:0003723">
    <property type="term" value="F:RNA binding"/>
    <property type="evidence" value="ECO:0007669"/>
    <property type="project" value="InterPro"/>
</dbReference>
<proteinExistence type="inferred from homology"/>
<dbReference type="InterPro" id="IPR018188">
    <property type="entry name" value="RNase_T2_His_AS_1"/>
</dbReference>
<evidence type="ECO:0000313" key="9">
    <source>
        <dbReference type="Proteomes" id="UP000193922"/>
    </source>
</evidence>
<comment type="similarity">
    <text evidence="1 5">Belongs to the RNase T2 family.</text>
</comment>
<accession>A0A1Y1WNQ6</accession>
<feature type="active site" evidence="4">
    <location>
        <position position="212"/>
    </location>
</feature>
<reference evidence="8 9" key="1">
    <citation type="submission" date="2016-07" db="EMBL/GenBank/DDBJ databases">
        <title>Pervasive Adenine N6-methylation of Active Genes in Fungi.</title>
        <authorList>
            <consortium name="DOE Joint Genome Institute"/>
            <person name="Mondo S.J."/>
            <person name="Dannebaum R.O."/>
            <person name="Kuo R.C."/>
            <person name="Labutti K."/>
            <person name="Haridas S."/>
            <person name="Kuo A."/>
            <person name="Salamov A."/>
            <person name="Ahrendt S.R."/>
            <person name="Lipzen A."/>
            <person name="Sullivan W."/>
            <person name="Andreopoulos W.B."/>
            <person name="Clum A."/>
            <person name="Lindquist E."/>
            <person name="Daum C."/>
            <person name="Ramamoorthy G.K."/>
            <person name="Gryganskyi A."/>
            <person name="Culley D."/>
            <person name="Magnuson J.K."/>
            <person name="James T.Y."/>
            <person name="O'Malley M.A."/>
            <person name="Stajich J.E."/>
            <person name="Spatafora J.W."/>
            <person name="Visel A."/>
            <person name="Grigoriev I.V."/>
        </authorList>
    </citation>
    <scope>NUCLEOTIDE SEQUENCE [LARGE SCALE GENOMIC DNA]</scope>
    <source>
        <strain evidence="8 9">ATCC 12442</strain>
    </source>
</reference>
<name>A0A1Y1WNQ6_9FUNG</name>
<evidence type="ECO:0000256" key="4">
    <source>
        <dbReference type="PIRSR" id="PIRSR633697-1"/>
    </source>
</evidence>
<evidence type="ECO:0000256" key="5">
    <source>
        <dbReference type="RuleBase" id="RU004328"/>
    </source>
</evidence>
<evidence type="ECO:0000256" key="1">
    <source>
        <dbReference type="ARBA" id="ARBA00007469"/>
    </source>
</evidence>
<feature type="signal peptide" evidence="7">
    <location>
        <begin position="1"/>
        <end position="23"/>
    </location>
</feature>
<evidence type="ECO:0000256" key="7">
    <source>
        <dbReference type="SAM" id="SignalP"/>
    </source>
</evidence>
<keyword evidence="3" id="KW-1015">Disulfide bond</keyword>
<dbReference type="OrthoDB" id="435754at2759"/>
<dbReference type="Proteomes" id="UP000193922">
    <property type="component" value="Unassembled WGS sequence"/>
</dbReference>
<feature type="region of interest" description="Disordered" evidence="6">
    <location>
        <begin position="25"/>
        <end position="104"/>
    </location>
</feature>
<feature type="active site" evidence="4">
    <location>
        <position position="216"/>
    </location>
</feature>
<feature type="chain" id="PRO_5012869732" description="ribonuclease T2" evidence="7">
    <location>
        <begin position="24"/>
        <end position="337"/>
    </location>
</feature>
<dbReference type="GO" id="GO:0033897">
    <property type="term" value="F:ribonuclease T2 activity"/>
    <property type="evidence" value="ECO:0007669"/>
    <property type="project" value="UniProtKB-EC"/>
</dbReference>
<dbReference type="InterPro" id="IPR033130">
    <property type="entry name" value="RNase_T2_His_AS_2"/>
</dbReference>
<dbReference type="InterPro" id="IPR036430">
    <property type="entry name" value="RNase_T2-like_sf"/>
</dbReference>
<dbReference type="PROSITE" id="PS00531">
    <property type="entry name" value="RNASE_T2_2"/>
    <property type="match status" value="1"/>
</dbReference>
<dbReference type="PROSITE" id="PS00530">
    <property type="entry name" value="RNASE_T2_1"/>
    <property type="match status" value="1"/>
</dbReference>
<keyword evidence="7" id="KW-0732">Signal</keyword>